<keyword evidence="3" id="KW-1185">Reference proteome</keyword>
<dbReference type="PANTHER" id="PTHR28047:SF5">
    <property type="entry name" value="PROTEIN DCG1"/>
    <property type="match status" value="1"/>
</dbReference>
<protein>
    <submittedName>
        <fullName evidence="2">Hydrogenase expression protein HupH</fullName>
    </submittedName>
</protein>
<accession>A0A418YUU0</accession>
<dbReference type="InterPro" id="IPR015942">
    <property type="entry name" value="Asp/Glu/hydantoin_racemase"/>
</dbReference>
<gene>
    <name evidence="2" type="ORF">D0Z70_07600</name>
</gene>
<dbReference type="Gene3D" id="3.40.50.12500">
    <property type="match status" value="1"/>
</dbReference>
<dbReference type="InterPro" id="IPR053714">
    <property type="entry name" value="Iso_Racemase_Enz_sf"/>
</dbReference>
<reference evidence="2 3" key="1">
    <citation type="submission" date="2018-08" db="EMBL/GenBank/DDBJ databases">
        <title>Sphingobium sp. EO9.</title>
        <authorList>
            <person name="Park Y."/>
            <person name="Kim K.H."/>
            <person name="Jeon C.O."/>
        </authorList>
    </citation>
    <scope>NUCLEOTIDE SEQUENCE [LARGE SCALE GENOMIC DNA]</scope>
    <source>
        <strain evidence="2 3">EO9</strain>
    </source>
</reference>
<dbReference type="GO" id="GO:0047661">
    <property type="term" value="F:amino-acid racemase activity"/>
    <property type="evidence" value="ECO:0007669"/>
    <property type="project" value="InterPro"/>
</dbReference>
<dbReference type="Proteomes" id="UP000283469">
    <property type="component" value="Unassembled WGS sequence"/>
</dbReference>
<proteinExistence type="inferred from homology"/>
<evidence type="ECO:0000256" key="1">
    <source>
        <dbReference type="ARBA" id="ARBA00038414"/>
    </source>
</evidence>
<sequence>MILPVPLPAEAIANFAAQIPASLRRPDIQIDFAGCRSGAAWLDSDYETTLADAFVLDAGCRAEEEGYSAICSFSMSDSGVAALRSRLSIPVIGSAQSAFALATQIGHRFSVVTMWAPWAQMVREKIARYGLSSRFASVRHIDVEPNTKELLAGKEEIVFARLEQQARAAIEEDGADVIVLGSTTMYQSHSHLVSVLPCPVVNPGVAAYKACETMLDIGISHSKLAWPSPGVVNDGLFAPIPPLFDT</sequence>
<comment type="similarity">
    <text evidence="1">Belongs to the HyuE racemase family.</text>
</comment>
<dbReference type="Pfam" id="PF01177">
    <property type="entry name" value="Asp_Glu_race"/>
    <property type="match status" value="1"/>
</dbReference>
<evidence type="ECO:0000313" key="2">
    <source>
        <dbReference type="EMBL" id="RJG55889.1"/>
    </source>
</evidence>
<comment type="caution">
    <text evidence="2">The sequence shown here is derived from an EMBL/GenBank/DDBJ whole genome shotgun (WGS) entry which is preliminary data.</text>
</comment>
<organism evidence="2 3">
    <name type="scientific">Sphingobium terrigena</name>
    <dbReference type="NCBI Taxonomy" id="2304063"/>
    <lineage>
        <taxon>Bacteria</taxon>
        <taxon>Pseudomonadati</taxon>
        <taxon>Pseudomonadota</taxon>
        <taxon>Alphaproteobacteria</taxon>
        <taxon>Sphingomonadales</taxon>
        <taxon>Sphingomonadaceae</taxon>
        <taxon>Sphingobium</taxon>
    </lineage>
</organism>
<dbReference type="InterPro" id="IPR052186">
    <property type="entry name" value="Hydantoin_racemase-like"/>
</dbReference>
<dbReference type="OrthoDB" id="9791723at2"/>
<name>A0A418YUU0_9SPHN</name>
<dbReference type="EMBL" id="QVRA01000005">
    <property type="protein sequence ID" value="RJG55889.1"/>
    <property type="molecule type" value="Genomic_DNA"/>
</dbReference>
<evidence type="ECO:0000313" key="3">
    <source>
        <dbReference type="Proteomes" id="UP000283469"/>
    </source>
</evidence>
<dbReference type="PANTHER" id="PTHR28047">
    <property type="entry name" value="PROTEIN DCG1"/>
    <property type="match status" value="1"/>
</dbReference>
<dbReference type="AlphaFoldDB" id="A0A418YUU0"/>